<dbReference type="Gene3D" id="1.10.10.10">
    <property type="entry name" value="Winged helix-like DNA-binding domain superfamily/Winged helix DNA-binding domain"/>
    <property type="match status" value="1"/>
</dbReference>
<reference evidence="7" key="1">
    <citation type="submission" date="2018-02" db="EMBL/GenBank/DDBJ databases">
        <authorList>
            <person name="Hausmann B."/>
        </authorList>
    </citation>
    <scope>NUCLEOTIDE SEQUENCE [LARGE SCALE GENOMIC DNA]</scope>
    <source>
        <strain evidence="7">Peat soil MAG SbF1</strain>
    </source>
</reference>
<evidence type="ECO:0000256" key="1">
    <source>
        <dbReference type="ARBA" id="ARBA00009437"/>
    </source>
</evidence>
<evidence type="ECO:0000256" key="3">
    <source>
        <dbReference type="ARBA" id="ARBA00023125"/>
    </source>
</evidence>
<evidence type="ECO:0000259" key="5">
    <source>
        <dbReference type="PROSITE" id="PS50931"/>
    </source>
</evidence>
<organism evidence="6 7">
    <name type="scientific">Candidatus Desulfosporosinus infrequens</name>
    <dbReference type="NCBI Taxonomy" id="2043169"/>
    <lineage>
        <taxon>Bacteria</taxon>
        <taxon>Bacillati</taxon>
        <taxon>Bacillota</taxon>
        <taxon>Clostridia</taxon>
        <taxon>Eubacteriales</taxon>
        <taxon>Desulfitobacteriaceae</taxon>
        <taxon>Desulfosporosinus</taxon>
    </lineage>
</organism>
<dbReference type="Pfam" id="PF03466">
    <property type="entry name" value="LysR_substrate"/>
    <property type="match status" value="1"/>
</dbReference>
<protein>
    <submittedName>
        <fullName evidence="6">Transcriptional regulator</fullName>
    </submittedName>
</protein>
<accession>A0A2U3K6Y7</accession>
<keyword evidence="4" id="KW-0804">Transcription</keyword>
<dbReference type="PROSITE" id="PS50931">
    <property type="entry name" value="HTH_LYSR"/>
    <property type="match status" value="1"/>
</dbReference>
<dbReference type="InterPro" id="IPR036390">
    <property type="entry name" value="WH_DNA-bd_sf"/>
</dbReference>
<dbReference type="Gene3D" id="3.40.190.290">
    <property type="match status" value="1"/>
</dbReference>
<dbReference type="GO" id="GO:0003700">
    <property type="term" value="F:DNA-binding transcription factor activity"/>
    <property type="evidence" value="ECO:0007669"/>
    <property type="project" value="InterPro"/>
</dbReference>
<dbReference type="InterPro" id="IPR005119">
    <property type="entry name" value="LysR_subst-bd"/>
</dbReference>
<gene>
    <name evidence="6" type="ORF">SBF1_150041</name>
</gene>
<dbReference type="PANTHER" id="PTHR30126">
    <property type="entry name" value="HTH-TYPE TRANSCRIPTIONAL REGULATOR"/>
    <property type="match status" value="1"/>
</dbReference>
<evidence type="ECO:0000256" key="2">
    <source>
        <dbReference type="ARBA" id="ARBA00023015"/>
    </source>
</evidence>
<dbReference type="AlphaFoldDB" id="A0A2U3K6Y7"/>
<sequence length="335" mass="38253">MFKEVAETNNITLSAKNLHMSQPNISLQIQNLEYEYGARFFDRTNKGVTLTKEGEIFYERIRTILDILASFREEISALAKDQRRLIYISTTLTIGEYLLPKIMAYLHKTHPDVDFKVKIANTESIVQAVSEKKMHIGLIEGTAPQYKDLKVENFWDDELVVVIPRFHPWSVRKSITLAELSNEPLVTREEGSGTRKVMEMAFKERGFDLNQLKVTMELESIQAIKEVVSAGLGITVISSLTVSSECDREMFKTLKIQDALVYRPFSILTNAQTIQTKDEHSLIKLLQDHELLTNILRKDYNELEEHESKLSLNHPAVCSLAGQGQGQGQEQWQGH</sequence>
<dbReference type="PRINTS" id="PR00039">
    <property type="entry name" value="HTHLYSR"/>
</dbReference>
<dbReference type="GO" id="GO:0000976">
    <property type="term" value="F:transcription cis-regulatory region binding"/>
    <property type="evidence" value="ECO:0007669"/>
    <property type="project" value="TreeGrafter"/>
</dbReference>
<dbReference type="Proteomes" id="UP000238916">
    <property type="component" value="Unassembled WGS sequence"/>
</dbReference>
<proteinExistence type="inferred from homology"/>
<evidence type="ECO:0000256" key="4">
    <source>
        <dbReference type="ARBA" id="ARBA00023163"/>
    </source>
</evidence>
<dbReference type="SUPFAM" id="SSF46785">
    <property type="entry name" value="Winged helix' DNA-binding domain"/>
    <property type="match status" value="1"/>
</dbReference>
<evidence type="ECO:0000313" key="7">
    <source>
        <dbReference type="Proteomes" id="UP000238916"/>
    </source>
</evidence>
<dbReference type="CDD" id="cd08420">
    <property type="entry name" value="PBP2_CysL_like"/>
    <property type="match status" value="1"/>
</dbReference>
<dbReference type="Pfam" id="PF00126">
    <property type="entry name" value="HTH_1"/>
    <property type="match status" value="1"/>
</dbReference>
<keyword evidence="2" id="KW-0805">Transcription regulation</keyword>
<feature type="domain" description="HTH lysR-type" evidence="5">
    <location>
        <begin position="1"/>
        <end position="51"/>
    </location>
</feature>
<dbReference type="EMBL" id="OMOF01000057">
    <property type="protein sequence ID" value="SPF35442.1"/>
    <property type="molecule type" value="Genomic_DNA"/>
</dbReference>
<evidence type="ECO:0000313" key="6">
    <source>
        <dbReference type="EMBL" id="SPF35442.1"/>
    </source>
</evidence>
<dbReference type="InterPro" id="IPR000847">
    <property type="entry name" value="LysR_HTH_N"/>
</dbReference>
<name>A0A2U3K6Y7_9FIRM</name>
<comment type="similarity">
    <text evidence="1">Belongs to the LysR transcriptional regulatory family.</text>
</comment>
<dbReference type="PANTHER" id="PTHR30126:SF39">
    <property type="entry name" value="HTH-TYPE TRANSCRIPTIONAL REGULATOR CYSL"/>
    <property type="match status" value="1"/>
</dbReference>
<dbReference type="InterPro" id="IPR036388">
    <property type="entry name" value="WH-like_DNA-bd_sf"/>
</dbReference>
<keyword evidence="3" id="KW-0238">DNA-binding</keyword>
<dbReference type="SUPFAM" id="SSF53850">
    <property type="entry name" value="Periplasmic binding protein-like II"/>
    <property type="match status" value="1"/>
</dbReference>